<evidence type="ECO:0000313" key="6">
    <source>
        <dbReference type="EMBL" id="KAK3915044.1"/>
    </source>
</evidence>
<evidence type="ECO:0000313" key="7">
    <source>
        <dbReference type="Proteomes" id="UP001219518"/>
    </source>
</evidence>
<feature type="coiled-coil region" evidence="1">
    <location>
        <begin position="365"/>
        <end position="392"/>
    </location>
</feature>
<name>A0AAE1H597_9NEOP</name>
<dbReference type="EMBL" id="JAHWGI010000398">
    <property type="protein sequence ID" value="KAK3915044.1"/>
    <property type="molecule type" value="Genomic_DNA"/>
</dbReference>
<evidence type="ECO:0000259" key="4">
    <source>
        <dbReference type="Pfam" id="PF21788"/>
    </source>
</evidence>
<feature type="compositionally biased region" description="Low complexity" evidence="2">
    <location>
        <begin position="48"/>
        <end position="69"/>
    </location>
</feature>
<dbReference type="Pfam" id="PF21788">
    <property type="entry name" value="TNP-like_GBD"/>
    <property type="match status" value="1"/>
</dbReference>
<dbReference type="InterPro" id="IPR048366">
    <property type="entry name" value="TNP-like_GBD"/>
</dbReference>
<keyword evidence="1" id="KW-0175">Coiled coil</keyword>
<dbReference type="Pfam" id="PF21787">
    <property type="entry name" value="TNP-like_RNaseH_N"/>
    <property type="match status" value="1"/>
</dbReference>
<comment type="caution">
    <text evidence="6">The sequence shown here is derived from an EMBL/GenBank/DDBJ whole genome shotgun (WGS) entry which is preliminary data.</text>
</comment>
<reference evidence="6" key="2">
    <citation type="journal article" date="2023" name="BMC Genomics">
        <title>Pest status, molecular evolution, and epigenetic factors derived from the genome assembly of Frankliniella fusca, a thysanopteran phytovirus vector.</title>
        <authorList>
            <person name="Catto M.A."/>
            <person name="Labadie P.E."/>
            <person name="Jacobson A.L."/>
            <person name="Kennedy G.G."/>
            <person name="Srinivasan R."/>
            <person name="Hunt B.G."/>
        </authorList>
    </citation>
    <scope>NUCLEOTIDE SEQUENCE</scope>
    <source>
        <strain evidence="6">PL_HMW_Pooled</strain>
    </source>
</reference>
<accession>A0AAE1H597</accession>
<evidence type="ECO:0000256" key="2">
    <source>
        <dbReference type="SAM" id="MobiDB-lite"/>
    </source>
</evidence>
<dbReference type="PANTHER" id="PTHR47577">
    <property type="entry name" value="THAP DOMAIN-CONTAINING PROTEIN 6"/>
    <property type="match status" value="1"/>
</dbReference>
<organism evidence="6 7">
    <name type="scientific">Frankliniella fusca</name>
    <dbReference type="NCBI Taxonomy" id="407009"/>
    <lineage>
        <taxon>Eukaryota</taxon>
        <taxon>Metazoa</taxon>
        <taxon>Ecdysozoa</taxon>
        <taxon>Arthropoda</taxon>
        <taxon>Hexapoda</taxon>
        <taxon>Insecta</taxon>
        <taxon>Pterygota</taxon>
        <taxon>Neoptera</taxon>
        <taxon>Paraneoptera</taxon>
        <taxon>Thysanoptera</taxon>
        <taxon>Terebrantia</taxon>
        <taxon>Thripoidea</taxon>
        <taxon>Thripidae</taxon>
        <taxon>Frankliniella</taxon>
    </lineage>
</organism>
<feature type="domain" description="Transposable element P transposase-like RNase H C-terminal" evidence="5">
    <location>
        <begin position="916"/>
        <end position="940"/>
    </location>
</feature>
<dbReference type="InterPro" id="IPR048365">
    <property type="entry name" value="TNP-like_RNaseH_N"/>
</dbReference>
<feature type="compositionally biased region" description="Basic and acidic residues" evidence="2">
    <location>
        <begin position="965"/>
        <end position="979"/>
    </location>
</feature>
<feature type="region of interest" description="Disordered" evidence="2">
    <location>
        <begin position="1"/>
        <end position="69"/>
    </location>
</feature>
<keyword evidence="7" id="KW-1185">Reference proteome</keyword>
<feature type="region of interest" description="Disordered" evidence="2">
    <location>
        <begin position="957"/>
        <end position="994"/>
    </location>
</feature>
<evidence type="ECO:0000259" key="3">
    <source>
        <dbReference type="Pfam" id="PF21787"/>
    </source>
</evidence>
<dbReference type="Proteomes" id="UP001219518">
    <property type="component" value="Unassembled WGS sequence"/>
</dbReference>
<evidence type="ECO:0000259" key="5">
    <source>
        <dbReference type="Pfam" id="PF21789"/>
    </source>
</evidence>
<reference evidence="6" key="1">
    <citation type="submission" date="2021-07" db="EMBL/GenBank/DDBJ databases">
        <authorList>
            <person name="Catto M.A."/>
            <person name="Jacobson A."/>
            <person name="Kennedy G."/>
            <person name="Labadie P."/>
            <person name="Hunt B.G."/>
            <person name="Srinivasan R."/>
        </authorList>
    </citation>
    <scope>NUCLEOTIDE SEQUENCE</scope>
    <source>
        <strain evidence="6">PL_HMW_Pooled</strain>
        <tissue evidence="6">Head</tissue>
    </source>
</reference>
<proteinExistence type="predicted"/>
<feature type="domain" description="Transposable element P transposase-like GTP-binding insertion" evidence="4">
    <location>
        <begin position="698"/>
        <end position="792"/>
    </location>
</feature>
<sequence length="994" mass="112358">MPKVPTRKRQKHVKTHGKGQKKKNSDDSAESPEVEVPLQFDNDDVSSDDIPNIISPSPAPSCSSVASSSRPASSLSLAESENLDVFDDSSCISSPDPCVISPVLSIGADPLNESNLSDSGPLFQFQRISSPENTFAAGTSETPFKVPSKEIIEPYSSVQFHTNTSPQRRGSYLEVLLKTAKDKLELFLSSHHLSMVAGDALNIMYLSRTEDKVTQRQLIAKADGSLKLKVHCKTVPLDNFVKDIPPPKQLINSTVPYFVDRIVHTLNVVKSFEVCVGVSNDEYKDVWSECKSGIIDRNPYKESRYQETFRSVHCERLVPLKNRRCEQCGQLVKVLKRKAEMAVKEEIHRNTPNITLTESQRLEKLGKQKKKLDVINKKNKRLQEKIEQLLQDEGVEVDEDIANDFKTVLDHQNLTEAQSLFMQQQMKALKAKGPRGRRWHPAMIRFALSVFMKSPAAYGAIYDSGLLTLPSRRTLFDYIHFKPVHDGIDYDILESVSRKVESMVQSGEDYKKYHVLMCDEMYISKNLVYKKATGKVVGFCSVDDVSSELTALQEYLEDPSANRVPKKVVASKVLAFLIKGVASDVKEVVAQYFVDSLTKEDLYRWTWEIIIKLERAGIAVIAFTSDGSSINRSFIKMNKPATESSEVIFDTVNKAAPHRKIYFIADVPHLLKTIRNSFLTSSDRRYYSKTTRKMMLRRRLEKNGQKILWSTIVKLYHHQNNKSLRLCPKLNVQSVFLNGYSKMKVKYAAHILSKSVAQMLEDLQNTEEFKNTSETVNFIRKSNDFFDMLNGAFSLQGHHSRNYNLSPYCTTTDPRFEELQNFLNYLKEWKVDAEKQVANITADTSMQEDHQVGPSHQDADDPDCPNDEELAQDAASVRQLPQQTTEGIFMTVLGFTAAVKFLLSVGARYINARVFCQDPLEQFFSKQRSRCGGSTNPNRVQCEIGARTAHLARDMATASRSGNTEVEKTSKLLSDEPLPKRKKMKITPVTVSSK</sequence>
<dbReference type="PANTHER" id="PTHR47577:SF2">
    <property type="entry name" value="THAP DOMAIN CONTAINING 9"/>
    <property type="match status" value="1"/>
</dbReference>
<feature type="region of interest" description="Disordered" evidence="2">
    <location>
        <begin position="843"/>
        <end position="867"/>
    </location>
</feature>
<feature type="compositionally biased region" description="Basic residues" evidence="2">
    <location>
        <begin position="1"/>
        <end position="22"/>
    </location>
</feature>
<dbReference type="AlphaFoldDB" id="A0AAE1H597"/>
<gene>
    <name evidence="6" type="ORF">KUF71_024321</name>
</gene>
<dbReference type="Pfam" id="PF21789">
    <property type="entry name" value="TNP-like_RNaseH_C"/>
    <property type="match status" value="1"/>
</dbReference>
<protein>
    <submittedName>
        <fullName evidence="6">Transposable element P transposase</fullName>
    </submittedName>
</protein>
<evidence type="ECO:0000256" key="1">
    <source>
        <dbReference type="SAM" id="Coils"/>
    </source>
</evidence>
<dbReference type="InterPro" id="IPR048367">
    <property type="entry name" value="TNP-like_RNaseH_C"/>
</dbReference>
<feature type="domain" description="Transposable element P transposase-like RNase H" evidence="3">
    <location>
        <begin position="487"/>
        <end position="636"/>
    </location>
</feature>